<dbReference type="InterPro" id="IPR036291">
    <property type="entry name" value="NAD(P)-bd_dom_sf"/>
</dbReference>
<dbReference type="PANTHER" id="PTHR43242">
    <property type="entry name" value="NAD(P)-BINDING ROSSMANN-FOLD SUPERFAMILY PROTEIN"/>
    <property type="match status" value="1"/>
</dbReference>
<dbReference type="AlphaFoldDB" id="A0A6C0AT19"/>
<reference evidence="2" key="1">
    <citation type="journal article" date="2020" name="Nature">
        <title>Giant virus diversity and host interactions through global metagenomics.</title>
        <authorList>
            <person name="Schulz F."/>
            <person name="Roux S."/>
            <person name="Paez-Espino D."/>
            <person name="Jungbluth S."/>
            <person name="Walsh D.A."/>
            <person name="Denef V.J."/>
            <person name="McMahon K.D."/>
            <person name="Konstantinidis K.T."/>
            <person name="Eloe-Fadrosh E.A."/>
            <person name="Kyrpides N.C."/>
            <person name="Woyke T."/>
        </authorList>
    </citation>
    <scope>NUCLEOTIDE SEQUENCE</scope>
    <source>
        <strain evidence="2">GVMAG-S-1101171-111</strain>
    </source>
</reference>
<dbReference type="Pfam" id="PF01370">
    <property type="entry name" value="Epimerase"/>
    <property type="match status" value="1"/>
</dbReference>
<proteinExistence type="predicted"/>
<organism evidence="2">
    <name type="scientific">viral metagenome</name>
    <dbReference type="NCBI Taxonomy" id="1070528"/>
    <lineage>
        <taxon>unclassified sequences</taxon>
        <taxon>metagenomes</taxon>
        <taxon>organismal metagenomes</taxon>
    </lineage>
</organism>
<name>A0A6C0AT19_9ZZZZ</name>
<feature type="domain" description="NAD-dependent epimerase/dehydratase" evidence="1">
    <location>
        <begin position="3"/>
        <end position="203"/>
    </location>
</feature>
<evidence type="ECO:0000259" key="1">
    <source>
        <dbReference type="Pfam" id="PF01370"/>
    </source>
</evidence>
<dbReference type="PANTHER" id="PTHR43242:SF1">
    <property type="entry name" value="NAD(P)-BINDING ROSSMANN-FOLD SUPERFAMILY PROTEIN"/>
    <property type="match status" value="1"/>
</dbReference>
<sequence length="275" mass="32184">MRVLITGGRGNLASMIKNNLSSIFDIINPSHSELDLTDCNALSTFLEKNGDFDILVHTAILGGRRTKSENYDIVFKNLLMIENILKFSDKFKMIINFDSAAIYDRSTDILNRKEEDMYTVPNDYYGFSKYVIYKRSLQYSHFYNLRVFNIFHVNEEPDRFIKSCFLSKKNNTKVTIFNDKYFDFVYETDFIKIIHHYFSNAMTQDTLEKTLNICYEKKYTLSQIANKIVPPENVEIIDTALTYNYSGDNTKLKNMHIELDGLEKSLLLYQENLVL</sequence>
<accession>A0A6C0AT19</accession>
<dbReference type="EMBL" id="MN740803">
    <property type="protein sequence ID" value="QHS82510.1"/>
    <property type="molecule type" value="Genomic_DNA"/>
</dbReference>
<dbReference type="Gene3D" id="3.40.50.720">
    <property type="entry name" value="NAD(P)-binding Rossmann-like Domain"/>
    <property type="match status" value="1"/>
</dbReference>
<protein>
    <recommendedName>
        <fullName evidence="1">NAD-dependent epimerase/dehydratase domain-containing protein</fullName>
    </recommendedName>
</protein>
<dbReference type="SUPFAM" id="SSF51735">
    <property type="entry name" value="NAD(P)-binding Rossmann-fold domains"/>
    <property type="match status" value="1"/>
</dbReference>
<dbReference type="InterPro" id="IPR001509">
    <property type="entry name" value="Epimerase_deHydtase"/>
</dbReference>
<evidence type="ECO:0000313" key="2">
    <source>
        <dbReference type="EMBL" id="QHS82510.1"/>
    </source>
</evidence>